<proteinExistence type="predicted"/>
<evidence type="ECO:0008006" key="4">
    <source>
        <dbReference type="Google" id="ProtNLM"/>
    </source>
</evidence>
<reference evidence="2 3" key="1">
    <citation type="journal article" date="2011" name="EMBO J.">
        <title>Structural diversity of bacterial flagellar motors.</title>
        <authorList>
            <person name="Chen S."/>
            <person name="Beeby M."/>
            <person name="Murphy G.E."/>
            <person name="Leadbetter J.R."/>
            <person name="Hendrixson D.R."/>
            <person name="Briegel A."/>
            <person name="Li Z."/>
            <person name="Shi J."/>
            <person name="Tocheva E.I."/>
            <person name="Muller A."/>
            <person name="Dobro M.J."/>
            <person name="Jensen G.J."/>
        </authorList>
    </citation>
    <scope>NUCLEOTIDE SEQUENCE [LARGE SCALE GENOMIC DNA]</scope>
    <source>
        <strain evidence="2 3">DSM 6540</strain>
    </source>
</reference>
<dbReference type="STRING" id="1009370.ALO_19297"/>
<dbReference type="eggNOG" id="ENOG50348P7">
    <property type="taxonomic scope" value="Bacteria"/>
</dbReference>
<dbReference type="AlphaFoldDB" id="F7NP18"/>
<keyword evidence="1" id="KW-0732">Signal</keyword>
<dbReference type="OrthoDB" id="1623865at2"/>
<dbReference type="EMBL" id="AFGF01000240">
    <property type="protein sequence ID" value="EGO62141.1"/>
    <property type="molecule type" value="Genomic_DNA"/>
</dbReference>
<organism evidence="2 3">
    <name type="scientific">Acetonema longum DSM 6540</name>
    <dbReference type="NCBI Taxonomy" id="1009370"/>
    <lineage>
        <taxon>Bacteria</taxon>
        <taxon>Bacillati</taxon>
        <taxon>Bacillota</taxon>
        <taxon>Negativicutes</taxon>
        <taxon>Acetonemataceae</taxon>
        <taxon>Acetonema</taxon>
    </lineage>
</organism>
<evidence type="ECO:0000313" key="2">
    <source>
        <dbReference type="EMBL" id="EGO62141.1"/>
    </source>
</evidence>
<sequence>MYRQFFSVLTMLFYFQAGSIVFAAPVNNLEMGERAMGMLFGQDSDTYYFESKINETFTFGFQLVDYNDNSDLRDFYGQFDVMGYGGRRGDMGLKIILGSRTIVHETSKKYVGAAITQELSPDWSSYTSFLAGRGLKELQAGFNFRLTEEYDLNFHYRYFEYQGSRDELSIGLSYKF</sequence>
<name>F7NP18_9FIRM</name>
<dbReference type="RefSeq" id="WP_004099075.1">
    <property type="nucleotide sequence ID" value="NZ_AFGF01000240.1"/>
</dbReference>
<protein>
    <recommendedName>
        <fullName evidence="4">Outer membrane protein beta-barrel domain-containing protein</fullName>
    </recommendedName>
</protein>
<gene>
    <name evidence="2" type="ORF">ALO_19297</name>
</gene>
<dbReference type="Proteomes" id="UP000003240">
    <property type="component" value="Unassembled WGS sequence"/>
</dbReference>
<accession>F7NP18</accession>
<keyword evidence="3" id="KW-1185">Reference proteome</keyword>
<evidence type="ECO:0000313" key="3">
    <source>
        <dbReference type="Proteomes" id="UP000003240"/>
    </source>
</evidence>
<comment type="caution">
    <text evidence="2">The sequence shown here is derived from an EMBL/GenBank/DDBJ whole genome shotgun (WGS) entry which is preliminary data.</text>
</comment>
<evidence type="ECO:0000256" key="1">
    <source>
        <dbReference type="SAM" id="SignalP"/>
    </source>
</evidence>
<feature type="chain" id="PRO_5003359597" description="Outer membrane protein beta-barrel domain-containing protein" evidence="1">
    <location>
        <begin position="24"/>
        <end position="176"/>
    </location>
</feature>
<feature type="signal peptide" evidence="1">
    <location>
        <begin position="1"/>
        <end position="23"/>
    </location>
</feature>